<dbReference type="EC" id="2.7.7.7" evidence="3"/>
<evidence type="ECO:0000256" key="1">
    <source>
        <dbReference type="ARBA" id="ARBA00001946"/>
    </source>
</evidence>
<evidence type="ECO:0000256" key="12">
    <source>
        <dbReference type="ARBA" id="ARBA00022843"/>
    </source>
</evidence>
<reference evidence="25" key="1">
    <citation type="submission" date="2020-02" db="EMBL/GenBank/DDBJ databases">
        <authorList>
            <person name="Meier V. D."/>
        </authorList>
    </citation>
    <scope>NUCLEOTIDE SEQUENCE</scope>
    <source>
        <strain evidence="25">AVDCRST_MAG67</strain>
    </source>
</reference>
<evidence type="ECO:0000256" key="10">
    <source>
        <dbReference type="ARBA" id="ARBA00022705"/>
    </source>
</evidence>
<keyword evidence="15" id="KW-0234">DNA repair</keyword>
<organism evidence="25">
    <name type="scientific">uncultured Solirubrobacteraceae bacterium</name>
    <dbReference type="NCBI Taxonomy" id="1162706"/>
    <lineage>
        <taxon>Bacteria</taxon>
        <taxon>Bacillati</taxon>
        <taxon>Actinomycetota</taxon>
        <taxon>Thermoleophilia</taxon>
        <taxon>Solirubrobacterales</taxon>
        <taxon>Solirubrobacteraceae</taxon>
        <taxon>environmental samples</taxon>
    </lineage>
</organism>
<evidence type="ECO:0000259" key="24">
    <source>
        <dbReference type="SMART" id="SM00483"/>
    </source>
</evidence>
<feature type="domain" description="Helix-hairpin-helix DNA-binding motif class 1" evidence="22">
    <location>
        <begin position="95"/>
        <end position="114"/>
    </location>
</feature>
<dbReference type="InterPro" id="IPR004013">
    <property type="entry name" value="PHP_dom"/>
</dbReference>
<keyword evidence="11" id="KW-0227">DNA damage</keyword>
<evidence type="ECO:0000256" key="6">
    <source>
        <dbReference type="ARBA" id="ARBA00022481"/>
    </source>
</evidence>
<dbReference type="InterPro" id="IPR016195">
    <property type="entry name" value="Pol/histidinol_Pase-like"/>
</dbReference>
<dbReference type="InterPro" id="IPR043519">
    <property type="entry name" value="NT_sf"/>
</dbReference>
<dbReference type="EMBL" id="CADCVQ010000054">
    <property type="protein sequence ID" value="CAA9486070.1"/>
    <property type="molecule type" value="Genomic_DNA"/>
</dbReference>
<feature type="domain" description="Helix-hairpin-helix DNA-binding motif class 1" evidence="22">
    <location>
        <begin position="55"/>
        <end position="74"/>
    </location>
</feature>
<gene>
    <name evidence="25" type="ORF">AVDCRST_MAG67-2131</name>
</gene>
<comment type="function">
    <text evidence="20">Repair polymerase that plays a key role in base-excision repair. During this process, the damaged base is excised by specific DNA glycosylases, the DNA backbone is nicked at the abasic site by an apurinic/apyrimidic (AP) endonuclease, and POLB removes 5'-deoxyribose-phosphate from the preincised AP site acting as a 5'-deoxyribose-phosphate lyase (5'-dRP lyase); through its DNA polymerase activity, it adds one nucleotide to the 3' end of the arising single-nucleotide gap. Conducts 'gap-filling' DNA synthesis in a stepwise distributive fashion rather than in a processive fashion as for other DNA polymerases. It is also able to cleave sugar-phosphate bonds 3' to an intact AP site, acting as an AP lyase.</text>
</comment>
<evidence type="ECO:0000256" key="3">
    <source>
        <dbReference type="ARBA" id="ARBA00012417"/>
    </source>
</evidence>
<name>A0A6J4S4F7_9ACTN</name>
<evidence type="ECO:0000256" key="7">
    <source>
        <dbReference type="ARBA" id="ARBA00022634"/>
    </source>
</evidence>
<dbReference type="PANTHER" id="PTHR36928">
    <property type="entry name" value="PHOSPHATASE YCDX-RELATED"/>
    <property type="match status" value="1"/>
</dbReference>
<dbReference type="EC" id="4.2.99.18" evidence="4"/>
<dbReference type="InterPro" id="IPR037160">
    <property type="entry name" value="DNA_Pol_thumb_sf"/>
</dbReference>
<evidence type="ECO:0000256" key="5">
    <source>
        <dbReference type="ARBA" id="ARBA00020020"/>
    </source>
</evidence>
<dbReference type="Gene3D" id="3.20.20.140">
    <property type="entry name" value="Metal-dependent hydrolases"/>
    <property type="match status" value="1"/>
</dbReference>
<feature type="domain" description="DNA-directed DNA polymerase X" evidence="24">
    <location>
        <begin position="5"/>
        <end position="321"/>
    </location>
</feature>
<dbReference type="GO" id="GO:0006281">
    <property type="term" value="P:DNA repair"/>
    <property type="evidence" value="ECO:0007669"/>
    <property type="project" value="UniProtKB-KW"/>
</dbReference>
<keyword evidence="10" id="KW-0235">DNA replication</keyword>
<feature type="domain" description="Helix-hairpin-helix DNA-binding motif class 1" evidence="22">
    <location>
        <begin position="130"/>
        <end position="149"/>
    </location>
</feature>
<evidence type="ECO:0000259" key="22">
    <source>
        <dbReference type="SMART" id="SM00278"/>
    </source>
</evidence>
<keyword evidence="6" id="KW-0488">Methylation</keyword>
<keyword evidence="8" id="KW-0808">Transferase</keyword>
<dbReference type="Pfam" id="PF02811">
    <property type="entry name" value="PHP"/>
    <property type="match status" value="1"/>
</dbReference>
<evidence type="ECO:0000256" key="19">
    <source>
        <dbReference type="ARBA" id="ARBA00044678"/>
    </source>
</evidence>
<dbReference type="NCBIfam" id="NF006375">
    <property type="entry name" value="PRK08609.1"/>
    <property type="match status" value="1"/>
</dbReference>
<dbReference type="InterPro" id="IPR002054">
    <property type="entry name" value="DNA-dir_DNA_pol_X"/>
</dbReference>
<dbReference type="SUPFAM" id="SSF81301">
    <property type="entry name" value="Nucleotidyltransferase"/>
    <property type="match status" value="1"/>
</dbReference>
<comment type="catalytic activity">
    <reaction evidence="21">
        <text>DNA(n) + a 2'-deoxyribonucleoside 5'-triphosphate = DNA(n+1) + diphosphate</text>
        <dbReference type="Rhea" id="RHEA:22508"/>
        <dbReference type="Rhea" id="RHEA-COMP:17339"/>
        <dbReference type="Rhea" id="RHEA-COMP:17340"/>
        <dbReference type="ChEBI" id="CHEBI:33019"/>
        <dbReference type="ChEBI" id="CHEBI:61560"/>
        <dbReference type="ChEBI" id="CHEBI:173112"/>
        <dbReference type="EC" id="2.7.7.7"/>
    </reaction>
</comment>
<evidence type="ECO:0000256" key="17">
    <source>
        <dbReference type="ARBA" id="ARBA00035726"/>
    </source>
</evidence>
<dbReference type="Pfam" id="PF14520">
    <property type="entry name" value="HHH_5"/>
    <property type="match status" value="1"/>
</dbReference>
<dbReference type="CDD" id="cd07436">
    <property type="entry name" value="PHP_PolX"/>
    <property type="match status" value="1"/>
</dbReference>
<protein>
    <recommendedName>
        <fullName evidence="5">DNA polymerase beta</fullName>
        <ecNumber evidence="3">2.7.7.7</ecNumber>
        <ecNumber evidence="4">4.2.99.18</ecNumber>
    </recommendedName>
    <alternativeName>
        <fullName evidence="16">5'-deoxyribose-phosphate lyase</fullName>
    </alternativeName>
    <alternativeName>
        <fullName evidence="17">AP lyase</fullName>
    </alternativeName>
</protein>
<evidence type="ECO:0000256" key="13">
    <source>
        <dbReference type="ARBA" id="ARBA00022932"/>
    </source>
</evidence>
<dbReference type="PRINTS" id="PR00870">
    <property type="entry name" value="DNAPOLXBETA"/>
</dbReference>
<dbReference type="SMART" id="SM00278">
    <property type="entry name" value="HhH1"/>
    <property type="match status" value="3"/>
</dbReference>
<evidence type="ECO:0000256" key="16">
    <source>
        <dbReference type="ARBA" id="ARBA00035717"/>
    </source>
</evidence>
<dbReference type="GO" id="GO:0140078">
    <property type="term" value="F:class I DNA-(apurinic or apyrimidinic site) endonuclease activity"/>
    <property type="evidence" value="ECO:0007669"/>
    <property type="project" value="UniProtKB-EC"/>
</dbReference>
<evidence type="ECO:0000256" key="9">
    <source>
        <dbReference type="ARBA" id="ARBA00022695"/>
    </source>
</evidence>
<evidence type="ECO:0000256" key="21">
    <source>
        <dbReference type="ARBA" id="ARBA00049244"/>
    </source>
</evidence>
<evidence type="ECO:0000259" key="23">
    <source>
        <dbReference type="SMART" id="SM00481"/>
    </source>
</evidence>
<dbReference type="Gene3D" id="1.10.150.110">
    <property type="entry name" value="DNA polymerase beta, N-terminal domain-like"/>
    <property type="match status" value="1"/>
</dbReference>
<dbReference type="SUPFAM" id="SSF158702">
    <property type="entry name" value="Sec63 N-terminal domain-like"/>
    <property type="match status" value="1"/>
</dbReference>
<keyword evidence="7" id="KW-0237">DNA synthesis</keyword>
<evidence type="ECO:0000256" key="20">
    <source>
        <dbReference type="ARBA" id="ARBA00045548"/>
    </source>
</evidence>
<keyword evidence="13" id="KW-0239">DNA-directed DNA polymerase</keyword>
<dbReference type="InterPro" id="IPR022311">
    <property type="entry name" value="PolX-like"/>
</dbReference>
<keyword evidence="12" id="KW-0832">Ubl conjugation</keyword>
<comment type="subcellular location">
    <subcellularLocation>
        <location evidence="2">Cytoplasm</location>
    </subcellularLocation>
</comment>
<dbReference type="GO" id="GO:0042578">
    <property type="term" value="F:phosphoric ester hydrolase activity"/>
    <property type="evidence" value="ECO:0007669"/>
    <property type="project" value="TreeGrafter"/>
</dbReference>
<comment type="catalytic activity">
    <reaction evidence="18">
        <text>2'-deoxyribonucleotide-(2'-deoxyribose 5'-phosphate)-2'-deoxyribonucleotide-DNA = a 3'-end 2'-deoxyribonucleotide-(2,3-dehydro-2,3-deoxyribose 5'-phosphate)-DNA + a 5'-end 5'-phospho-2'-deoxyribonucleoside-DNA + H(+)</text>
        <dbReference type="Rhea" id="RHEA:66592"/>
        <dbReference type="Rhea" id="RHEA-COMP:13180"/>
        <dbReference type="Rhea" id="RHEA-COMP:16897"/>
        <dbReference type="Rhea" id="RHEA-COMP:17067"/>
        <dbReference type="ChEBI" id="CHEBI:15378"/>
        <dbReference type="ChEBI" id="CHEBI:136412"/>
        <dbReference type="ChEBI" id="CHEBI:157695"/>
        <dbReference type="ChEBI" id="CHEBI:167181"/>
        <dbReference type="EC" id="4.2.99.18"/>
    </reaction>
</comment>
<dbReference type="Pfam" id="PF14716">
    <property type="entry name" value="HHH_8"/>
    <property type="match status" value="1"/>
</dbReference>
<dbReference type="SMART" id="SM00483">
    <property type="entry name" value="POLXc"/>
    <property type="match status" value="1"/>
</dbReference>
<comment type="cofactor">
    <cofactor evidence="1">
        <name>Mg(2+)</name>
        <dbReference type="ChEBI" id="CHEBI:18420"/>
    </cofactor>
</comment>
<evidence type="ECO:0000313" key="25">
    <source>
        <dbReference type="EMBL" id="CAA9486070.1"/>
    </source>
</evidence>
<dbReference type="InterPro" id="IPR002008">
    <property type="entry name" value="DNA_pol_X_beta-like"/>
</dbReference>
<dbReference type="InterPro" id="IPR029398">
    <property type="entry name" value="PolB_thumb"/>
</dbReference>
<evidence type="ECO:0000256" key="18">
    <source>
        <dbReference type="ARBA" id="ARBA00044632"/>
    </source>
</evidence>
<evidence type="ECO:0000256" key="8">
    <source>
        <dbReference type="ARBA" id="ARBA00022679"/>
    </source>
</evidence>
<dbReference type="Pfam" id="PF14791">
    <property type="entry name" value="DNA_pol_B_thumb"/>
    <property type="match status" value="1"/>
</dbReference>
<evidence type="ECO:0000256" key="14">
    <source>
        <dbReference type="ARBA" id="ARBA00023053"/>
    </source>
</evidence>
<evidence type="ECO:0000256" key="4">
    <source>
        <dbReference type="ARBA" id="ARBA00012720"/>
    </source>
</evidence>
<dbReference type="GO" id="GO:0003677">
    <property type="term" value="F:DNA binding"/>
    <property type="evidence" value="ECO:0007669"/>
    <property type="project" value="InterPro"/>
</dbReference>
<dbReference type="Gene3D" id="1.10.150.20">
    <property type="entry name" value="5' to 3' exonuclease, C-terminal subdomain"/>
    <property type="match status" value="1"/>
</dbReference>
<accession>A0A6J4S4F7</accession>
<feature type="domain" description="Polymerase/histidinol phosphatase N-terminal" evidence="23">
    <location>
        <begin position="343"/>
        <end position="422"/>
    </location>
</feature>
<dbReference type="GO" id="GO:0005829">
    <property type="term" value="C:cytosol"/>
    <property type="evidence" value="ECO:0007669"/>
    <property type="project" value="TreeGrafter"/>
</dbReference>
<dbReference type="InterPro" id="IPR047967">
    <property type="entry name" value="PolX_PHP"/>
</dbReference>
<keyword evidence="14" id="KW-0915">Sodium</keyword>
<evidence type="ECO:0000256" key="11">
    <source>
        <dbReference type="ARBA" id="ARBA00022763"/>
    </source>
</evidence>
<evidence type="ECO:0000256" key="15">
    <source>
        <dbReference type="ARBA" id="ARBA00023204"/>
    </source>
</evidence>
<dbReference type="InterPro" id="IPR003141">
    <property type="entry name" value="Pol/His_phosphatase_N"/>
</dbReference>
<dbReference type="CDD" id="cd00141">
    <property type="entry name" value="NT_POLXc"/>
    <property type="match status" value="1"/>
</dbReference>
<dbReference type="Gene3D" id="3.30.460.10">
    <property type="entry name" value="Beta Polymerase, domain 2"/>
    <property type="match status" value="1"/>
</dbReference>
<dbReference type="AlphaFoldDB" id="A0A6J4S4F7"/>
<proteinExistence type="predicted"/>
<dbReference type="InterPro" id="IPR010996">
    <property type="entry name" value="HHH_MUS81"/>
</dbReference>
<dbReference type="SMART" id="SM00481">
    <property type="entry name" value="POLIIIAc"/>
    <property type="match status" value="1"/>
</dbReference>
<dbReference type="Gene3D" id="3.30.210.10">
    <property type="entry name" value="DNA polymerase, thumb domain"/>
    <property type="match status" value="1"/>
</dbReference>
<sequence>MASDPSNLQIAAAFDELADLYELDGAIVHRVLAYRSAAKAAREATVSVAALTRNGTVTTLAGVGKTLEEKIVALLETGDIPAAVKLRAKYPVGLLEMTRLPGLGPKRARRLFDELGIDSLQALRAAAEGEQLREVKGFGAKFEASVLSSIGAGIGDKPAQRVLLHRALSVGEQIVAALRAHPAADRVELAGSARRQADSVKDLDIIATASEPAALARALGELELIESASAPNDNAARGRTHTGLPVDLRVVEPENFGNLLQHFTGSQAHNMALREAAVRRGLHVSEYGILDDETGETLRCATEEAVYERLGLAYPEPELRENRGELSPDFTPPRLITLDDLRGDLHMHTLASDGRNTIEQMALAARARGYEYIAITDHSATHGFGNHIPPDELERQIERIADVDAQLDAITVLAGTETNILPDGSPDYDDELLSRLGWVIGSVHTAFGMTSSEMTKRMVAAIEHPWIDAIGHPTGRKIQSRQPYALDIDEVIAAAARTGTMLEINSAPDRRDLNDVHARAAAENGVLVLIDSDAHGADRLQHVRWGVATARRAWLTPEQVANTRPWAEFAALRKRAR</sequence>
<dbReference type="GO" id="GO:0008270">
    <property type="term" value="F:zinc ion binding"/>
    <property type="evidence" value="ECO:0007669"/>
    <property type="project" value="TreeGrafter"/>
</dbReference>
<dbReference type="InterPro" id="IPR027421">
    <property type="entry name" value="DNA_pol_lamdba_lyase_dom_sf"/>
</dbReference>
<comment type="catalytic activity">
    <reaction evidence="19">
        <text>a 5'-end 2'-deoxyribose-2'-deoxyribonucleotide-DNA = (2E,4S)-4-hydroxypenten-2-al-5-phosphate + a 5'-end 5'-phospho-2'-deoxyribonucleoside-DNA + H(+)</text>
        <dbReference type="Rhea" id="RHEA:76255"/>
        <dbReference type="Rhea" id="RHEA-COMP:13180"/>
        <dbReference type="Rhea" id="RHEA-COMP:18657"/>
        <dbReference type="ChEBI" id="CHEBI:15378"/>
        <dbReference type="ChEBI" id="CHEBI:136412"/>
        <dbReference type="ChEBI" id="CHEBI:195194"/>
        <dbReference type="ChEBI" id="CHEBI:195195"/>
    </reaction>
</comment>
<dbReference type="SUPFAM" id="SSF47802">
    <property type="entry name" value="DNA polymerase beta, N-terminal domain-like"/>
    <property type="match status" value="1"/>
</dbReference>
<keyword evidence="9" id="KW-0548">Nucleotidyltransferase</keyword>
<dbReference type="InterPro" id="IPR050243">
    <property type="entry name" value="PHP_phosphatase"/>
</dbReference>
<dbReference type="GO" id="GO:0003887">
    <property type="term" value="F:DNA-directed DNA polymerase activity"/>
    <property type="evidence" value="ECO:0007669"/>
    <property type="project" value="UniProtKB-KW"/>
</dbReference>
<dbReference type="SUPFAM" id="SSF89550">
    <property type="entry name" value="PHP domain-like"/>
    <property type="match status" value="1"/>
</dbReference>
<dbReference type="PIRSF" id="PIRSF005047">
    <property type="entry name" value="UCP005047_YshC"/>
    <property type="match status" value="1"/>
</dbReference>
<dbReference type="PANTHER" id="PTHR36928:SF1">
    <property type="entry name" value="PHOSPHATASE YCDX-RELATED"/>
    <property type="match status" value="1"/>
</dbReference>
<dbReference type="InterPro" id="IPR003583">
    <property type="entry name" value="Hlx-hairpin-Hlx_DNA-bd_motif"/>
</dbReference>
<evidence type="ECO:0000256" key="2">
    <source>
        <dbReference type="ARBA" id="ARBA00004496"/>
    </source>
</evidence>